<feature type="region of interest" description="Disordered" evidence="1">
    <location>
        <begin position="750"/>
        <end position="769"/>
    </location>
</feature>
<evidence type="ECO:0000259" key="2">
    <source>
        <dbReference type="PROSITE" id="PS51338"/>
    </source>
</evidence>
<feature type="region of interest" description="Disordered" evidence="1">
    <location>
        <begin position="1587"/>
        <end position="1735"/>
    </location>
</feature>
<feature type="region of interest" description="Disordered" evidence="1">
    <location>
        <begin position="1798"/>
        <end position="1880"/>
    </location>
</feature>
<dbReference type="PANTHER" id="PTHR15708">
    <property type="entry name" value="ACTIN BUNDLING/MISSING IN METASTASIS-RELATED"/>
    <property type="match status" value="1"/>
</dbReference>
<feature type="region of interest" description="Disordered" evidence="1">
    <location>
        <begin position="942"/>
        <end position="971"/>
    </location>
</feature>
<proteinExistence type="predicted"/>
<evidence type="ECO:0000313" key="3">
    <source>
        <dbReference type="Proteomes" id="UP001652620"/>
    </source>
</evidence>
<feature type="domain" description="IMD" evidence="2">
    <location>
        <begin position="1"/>
        <end position="252"/>
    </location>
</feature>
<dbReference type="Proteomes" id="UP001652620">
    <property type="component" value="Chromosome 3"/>
</dbReference>
<reference evidence="4" key="1">
    <citation type="submission" date="2025-08" db="UniProtKB">
        <authorList>
            <consortium name="RefSeq"/>
        </authorList>
    </citation>
    <scope>IDENTIFICATION</scope>
    <source>
        <tissue evidence="4">Adult</tissue>
    </source>
</reference>
<gene>
    <name evidence="4" type="primary">LOC105228998</name>
</gene>
<feature type="region of interest" description="Disordered" evidence="1">
    <location>
        <begin position="1101"/>
        <end position="1122"/>
    </location>
</feature>
<feature type="region of interest" description="Disordered" evidence="1">
    <location>
        <begin position="1406"/>
        <end position="1483"/>
    </location>
</feature>
<feature type="region of interest" description="Disordered" evidence="1">
    <location>
        <begin position="316"/>
        <end position="468"/>
    </location>
</feature>
<feature type="compositionally biased region" description="Polar residues" evidence="1">
    <location>
        <begin position="1798"/>
        <end position="1807"/>
    </location>
</feature>
<feature type="compositionally biased region" description="Low complexity" evidence="1">
    <location>
        <begin position="621"/>
        <end position="634"/>
    </location>
</feature>
<dbReference type="GeneID" id="105228998"/>
<feature type="region of interest" description="Disordered" evidence="1">
    <location>
        <begin position="1749"/>
        <end position="1770"/>
    </location>
</feature>
<feature type="compositionally biased region" description="Low complexity" evidence="1">
    <location>
        <begin position="642"/>
        <end position="657"/>
    </location>
</feature>
<organism evidence="3 4">
    <name type="scientific">Bactrocera dorsalis</name>
    <name type="common">Oriental fruit fly</name>
    <name type="synonym">Dacus dorsalis</name>
    <dbReference type="NCBI Taxonomy" id="27457"/>
    <lineage>
        <taxon>Eukaryota</taxon>
        <taxon>Metazoa</taxon>
        <taxon>Ecdysozoa</taxon>
        <taxon>Arthropoda</taxon>
        <taxon>Hexapoda</taxon>
        <taxon>Insecta</taxon>
        <taxon>Pterygota</taxon>
        <taxon>Neoptera</taxon>
        <taxon>Endopterygota</taxon>
        <taxon>Diptera</taxon>
        <taxon>Brachycera</taxon>
        <taxon>Muscomorpha</taxon>
        <taxon>Tephritoidea</taxon>
        <taxon>Tephritidae</taxon>
        <taxon>Bactrocera</taxon>
        <taxon>Bactrocera</taxon>
    </lineage>
</organism>
<feature type="region of interest" description="Disordered" evidence="1">
    <location>
        <begin position="875"/>
        <end position="894"/>
    </location>
</feature>
<feature type="region of interest" description="Disordered" evidence="1">
    <location>
        <begin position="253"/>
        <end position="303"/>
    </location>
</feature>
<feature type="compositionally biased region" description="Low complexity" evidence="1">
    <location>
        <begin position="549"/>
        <end position="572"/>
    </location>
</feature>
<feature type="compositionally biased region" description="Polar residues" evidence="1">
    <location>
        <begin position="453"/>
        <end position="468"/>
    </location>
</feature>
<evidence type="ECO:0000313" key="4">
    <source>
        <dbReference type="RefSeq" id="XP_049309113.1"/>
    </source>
</evidence>
<feature type="compositionally biased region" description="Polar residues" evidence="1">
    <location>
        <begin position="956"/>
        <end position="965"/>
    </location>
</feature>
<dbReference type="CDD" id="cd07643">
    <property type="entry name" value="I-BAR_IMD_MIM"/>
    <property type="match status" value="1"/>
</dbReference>
<feature type="compositionally biased region" description="Low complexity" evidence="1">
    <location>
        <begin position="582"/>
        <end position="607"/>
    </location>
</feature>
<feature type="compositionally biased region" description="Polar residues" evidence="1">
    <location>
        <begin position="750"/>
        <end position="762"/>
    </location>
</feature>
<dbReference type="InterPro" id="IPR030127">
    <property type="entry name" value="MTSS1/MTSS2"/>
</dbReference>
<dbReference type="RefSeq" id="XP_049309113.1">
    <property type="nucleotide sequence ID" value="XM_049453156.1"/>
</dbReference>
<feature type="compositionally biased region" description="Polar residues" evidence="1">
    <location>
        <begin position="1101"/>
        <end position="1119"/>
    </location>
</feature>
<feature type="compositionally biased region" description="Low complexity" evidence="1">
    <location>
        <begin position="1654"/>
        <end position="1670"/>
    </location>
</feature>
<feature type="compositionally biased region" description="Polar residues" evidence="1">
    <location>
        <begin position="1824"/>
        <end position="1861"/>
    </location>
</feature>
<dbReference type="Gene3D" id="1.20.1270.60">
    <property type="entry name" value="Arfaptin homology (AH) domain/BAR domain"/>
    <property type="match status" value="1"/>
</dbReference>
<feature type="region of interest" description="Disordered" evidence="1">
    <location>
        <begin position="983"/>
        <end position="1031"/>
    </location>
</feature>
<dbReference type="SUPFAM" id="SSF103657">
    <property type="entry name" value="BAR/IMD domain-like"/>
    <property type="match status" value="1"/>
</dbReference>
<protein>
    <submittedName>
        <fullName evidence="4">Bromodomain-containing protein DDB_G0270170 isoform X24</fullName>
    </submittedName>
</protein>
<feature type="compositionally biased region" description="Polar residues" evidence="1">
    <location>
        <begin position="1684"/>
        <end position="1696"/>
    </location>
</feature>
<dbReference type="PANTHER" id="PTHR15708:SF4">
    <property type="entry name" value="FI21477P1-RELATED"/>
    <property type="match status" value="1"/>
</dbReference>
<feature type="region of interest" description="Disordered" evidence="1">
    <location>
        <begin position="549"/>
        <end position="657"/>
    </location>
</feature>
<evidence type="ECO:0000256" key="1">
    <source>
        <dbReference type="SAM" id="MobiDB-lite"/>
    </source>
</evidence>
<feature type="compositionally biased region" description="Low complexity" evidence="1">
    <location>
        <begin position="327"/>
        <end position="347"/>
    </location>
</feature>
<dbReference type="InterPro" id="IPR013606">
    <property type="entry name" value="I-BAR_dom"/>
</dbReference>
<feature type="compositionally biased region" description="Low complexity" evidence="1">
    <location>
        <begin position="877"/>
        <end position="887"/>
    </location>
</feature>
<dbReference type="PROSITE" id="PS51338">
    <property type="entry name" value="IMD"/>
    <property type="match status" value="1"/>
</dbReference>
<feature type="region of interest" description="Disordered" evidence="1">
    <location>
        <begin position="819"/>
        <end position="843"/>
    </location>
</feature>
<feature type="compositionally biased region" description="Low complexity" evidence="1">
    <location>
        <begin position="825"/>
        <end position="841"/>
    </location>
</feature>
<dbReference type="Pfam" id="PF08397">
    <property type="entry name" value="IMD"/>
    <property type="match status" value="1"/>
</dbReference>
<dbReference type="InterPro" id="IPR027267">
    <property type="entry name" value="AH/BAR_dom_sf"/>
</dbReference>
<name>A0ABM3JIQ8_BACDO</name>
<feature type="compositionally biased region" description="Polar residues" evidence="1">
    <location>
        <begin position="1013"/>
        <end position="1031"/>
    </location>
</feature>
<feature type="compositionally biased region" description="Low complexity" evidence="1">
    <location>
        <begin position="983"/>
        <end position="1012"/>
    </location>
</feature>
<feature type="compositionally biased region" description="Low complexity" evidence="1">
    <location>
        <begin position="267"/>
        <end position="295"/>
    </location>
</feature>
<feature type="compositionally biased region" description="Low complexity" evidence="1">
    <location>
        <begin position="1587"/>
        <end position="1602"/>
    </location>
</feature>
<sequence>MDLSLERDSSSALGSLFQQIINDLKNTSPLWEDFVTKATKLHQCLRAAIQAIAAYLDAFQKIADAATNSRGASKEIGTALTRVCLRHKAVESRLKTFTTAIMDCLVQPLQEKLEDWKRTVITIDKEHAKEYKRCRTELKKRSSDTLRLQKKARKGQSDTIQSLMDSHKQDVTLRRAELEEVEKKSLRSAMIEERLRYCTFVHMLQPVVKEECEVMSELGHLQEAMDSIALVTKEPSVLPQASEELIHDTKATMSLYPESPGGGSSSQGGCSNSLGSRKSSVCSISSMNSSGSSNSPGHHHYPRSLSQLISPAIRLKPGESSDSGFCSSPALTTQATTATSQSHAVSTWPPHSQDAVPVLPPASDRPHTISTAYEKGHQRPPLTVYTFQNPETILEGSGGSGSIPGTPNGTSGGAGSGANTPSTQKSPAGALSRPPLPVKPTRVRCSSLERPLSANNNRSTSNLLQRQCPSPIPAHITKELSAHHAQQQHMQQQQQQQLQQQHLQTTSPPPTYVNMSELANMAAAKITNQQQQQPVANLQQQHSIDSISSQFSNDSTASGYQLSQQQQSQHQSGVMVSANNNSSGSKTRSHSVSSSSASSNTPSLHSHPSIESGTIATPLVGQTPTPSSGSSTPQNHYSPLLTNSPSSTAAGTPSGGSVTSGMLSGFVYNVNSPTPPQSGTASVDSDVLKITETDAAGQQPTIIPAHETNAQQQQTSNTTNNNAMNNATCIESQTTPTETSEQTYTNATDSTVTANDTESPTIVENDERSRASVLQKASMFEKQAAAAAAAVTPGRSTVEAIYGTRRTPDEVYRAANTSAAGNHYQQPSPQQQQQQQQQQHVEQQEVDKSFEDSIQELNNLIGELDSFQREIDASKRATTATAPTPTADETVGDNCGDRPFPLIGTSSNSVVVVADSNQMSSNAKAITTLADTEAERVDTTTPLTVICPPRPPKSPQCASNQTSGCGTDLSDTASDDVAADVGSLTSINNNHNNNNNTKSSSNNNEHNTSLSSRESCATGGNDNNGRTLQQYNSDSELSRCYVSETSSLAGGYENPTFAHFATAVSSSSIAASSGVDEPADVGSVIGDNRSLMAVSSTTTADDCASHTSDTYQTPQQVADNGSDGGSNVVVIYDHQIPITPDIDYVKQNSEIVVLRTKDPLQQQLGRQEMRELTQLPTSLCAPHDGLAAPGAGMMSVLALSSSSLSCLGPTSPPHTATVAPAKQRLSSFRASSEQQLQLLGCGDNNNSGSELSLLRTPHHRHHQQYANAGTAQAQAACNEEGSRRVATPPNAHNMHADTIIRRKAAIPPPKPTLSIFNGQAADHNLSLEANASVRKSSNSSCRGSCEAVVERLTPAPAPPPPLLTKANFKADLDAKIRKQKLKLQLQHEQQQHHELLLQKQQLLQEQQQLQQHSPQSAGNNTNSSIYLSNHNHNHSNSNNTTTNNINTITTTTTTSGVGNGLGNRNSSSGASSNTHNNSNNNNCNAISLNKRSCSTAMSNATTTTSKTTTASASASSSNHLAFVVKAASSHHHTNASASSSLAGPQLVYQNVSLSACAYACSSTCATPTSIPPTIHTKQSAASASVSSASAPASNSNINSANAKPNITPRPASLSGGVTRIARRSSVNTAKPPPPVRRSSSVTPSHNATGTAATQLPQQNQQQQQHYQHPQQLHHLHPHANQQPSPATTTTIQNSHYDTVDSLPPPPAYLLDSRQAQSSTPTPPPPSAVSASAIPSSSLKVAETVKALSAMRHKPASPNAIRHMQQQQQQLQHSHQSLQSFRTSSPGIYAQPKIVTSMSSFRSGSPAPTNDHHNQHHHVIPPTQPKTNPNLIAQLSARLSKQNQQQHTSDGIYGSTPNSPNHHNMHQQQQQQQHQHQHHQSEPVYMRNYTHPHHQQQQQMSSVATGSMHQQQNYDAGYASSNIEKAGSIRSKTKAEFLENLNAKLAKQGLSGRAFAVRNLINSKALPDPRICHESLMDQIKRGATLKRNQKINDRSAPKIH</sequence>
<keyword evidence="3" id="KW-1185">Reference proteome</keyword>
<feature type="compositionally biased region" description="Low complexity" evidence="1">
    <location>
        <begin position="483"/>
        <end position="504"/>
    </location>
</feature>
<feature type="compositionally biased region" description="Low complexity" evidence="1">
    <location>
        <begin position="1422"/>
        <end position="1483"/>
    </location>
</feature>
<feature type="region of interest" description="Disordered" evidence="1">
    <location>
        <begin position="480"/>
        <end position="513"/>
    </location>
</feature>
<accession>A0ABM3JIQ8</accession>